<accession>A0A2N9LQB2</accession>
<evidence type="ECO:0000313" key="2">
    <source>
        <dbReference type="EMBL" id="SPE25442.1"/>
    </source>
</evidence>
<protein>
    <submittedName>
        <fullName evidence="2">Uncharacterized protein</fullName>
    </submittedName>
</protein>
<feature type="signal peptide" evidence="1">
    <location>
        <begin position="1"/>
        <end position="20"/>
    </location>
</feature>
<name>A0A2N9LQB2_9BACT</name>
<keyword evidence="1" id="KW-0732">Signal</keyword>
<dbReference type="AlphaFoldDB" id="A0A2N9LQB2"/>
<reference evidence="3" key="1">
    <citation type="submission" date="2018-02" db="EMBL/GenBank/DDBJ databases">
        <authorList>
            <person name="Hausmann B."/>
        </authorList>
    </citation>
    <scope>NUCLEOTIDE SEQUENCE [LARGE SCALE GENOMIC DNA]</scope>
    <source>
        <strain evidence="3">Peat soil MAG SbA5</strain>
    </source>
</reference>
<dbReference type="Proteomes" id="UP000239735">
    <property type="component" value="Unassembled WGS sequence"/>
</dbReference>
<gene>
    <name evidence="2" type="ORF">SBA5_50031</name>
</gene>
<sequence>MKRTLAFLSFAAVLAITALAQTSPLSAKATYCNDCCHGKCGQTCCQGGCTDSCCQSK</sequence>
<evidence type="ECO:0000256" key="1">
    <source>
        <dbReference type="SAM" id="SignalP"/>
    </source>
</evidence>
<feature type="chain" id="PRO_5014822009" evidence="1">
    <location>
        <begin position="21"/>
        <end position="57"/>
    </location>
</feature>
<organism evidence="2 3">
    <name type="scientific">Candidatus Sulfuritelmatomonas gaucii</name>
    <dbReference type="NCBI Taxonomy" id="2043161"/>
    <lineage>
        <taxon>Bacteria</taxon>
        <taxon>Pseudomonadati</taxon>
        <taxon>Acidobacteriota</taxon>
        <taxon>Terriglobia</taxon>
        <taxon>Terriglobales</taxon>
        <taxon>Acidobacteriaceae</taxon>
        <taxon>Candidatus Sulfuritelmatomonas</taxon>
    </lineage>
</organism>
<dbReference type="EMBL" id="OKRB01000108">
    <property type="protein sequence ID" value="SPE25442.1"/>
    <property type="molecule type" value="Genomic_DNA"/>
</dbReference>
<proteinExistence type="predicted"/>
<evidence type="ECO:0000313" key="3">
    <source>
        <dbReference type="Proteomes" id="UP000239735"/>
    </source>
</evidence>